<sequence>MAQRYKEQTKIGEFIAKLREQKGITQKELADILKTSQSAVARMERGEQNFTTGMLSKISGALDKEIMTLTDGKINFLIEGGQKLSGAVTTNTSKNAAVALLCASLLNQGTTRLKNVPKIEEVERIIEVLKSIGVSIKRQGADLEITPPLKIDLENINRESAKKTRSVILLMGPLVHLLKNFQLPQAGGCKLGSRTVRPHFFALENFGIGIKTLSDAYQIFVKNIKPAEIVLYESGDTVTENALMAAAKIAGITKIKLASANYQVQDLCYFLTKLGVKIDGIGTTTLTVRGKPEINVSVSYPLSEDPIESMLFLSIAATTNSSLIIKRCPIDFLELELLKLAKMGFKFKIIKKYKAENGFTNLTDIQTFPSKLNALEEKIYARPFPGLNIDNLPFFAPIATQAKGRTLIHDWTYENRAIYFMELTKLGANILLADPHRVYIEGPKKLKGAEVICPPALRPAATILIAMLAAEGTSILRNVYSINRGYEDLCERLNKLGANIKKLKS</sequence>
<dbReference type="InterPro" id="IPR036968">
    <property type="entry name" value="Enolpyruvate_Tfrase_sf"/>
</dbReference>
<evidence type="ECO:0000256" key="15">
    <source>
        <dbReference type="ARBA" id="ARBA00047527"/>
    </source>
</evidence>
<keyword evidence="4" id="KW-0132">Cell division</keyword>
<evidence type="ECO:0000256" key="8">
    <source>
        <dbReference type="ARBA" id="ARBA00023306"/>
    </source>
</evidence>
<comment type="catalytic activity">
    <reaction evidence="15">
        <text>phosphoenolpyruvate + UDP-N-acetyl-alpha-D-glucosamine = UDP-N-acetyl-3-O-(1-carboxyvinyl)-alpha-D-glucosamine + phosphate</text>
        <dbReference type="Rhea" id="RHEA:18681"/>
        <dbReference type="ChEBI" id="CHEBI:43474"/>
        <dbReference type="ChEBI" id="CHEBI:57705"/>
        <dbReference type="ChEBI" id="CHEBI:58702"/>
        <dbReference type="ChEBI" id="CHEBI:68483"/>
        <dbReference type="EC" id="2.5.1.7"/>
    </reaction>
</comment>
<dbReference type="GO" id="GO:0008360">
    <property type="term" value="P:regulation of cell shape"/>
    <property type="evidence" value="ECO:0007669"/>
    <property type="project" value="UniProtKB-KW"/>
</dbReference>
<evidence type="ECO:0000256" key="12">
    <source>
        <dbReference type="ARBA" id="ARBA00039754"/>
    </source>
</evidence>
<dbReference type="GO" id="GO:0051301">
    <property type="term" value="P:cell division"/>
    <property type="evidence" value="ECO:0007669"/>
    <property type="project" value="UniProtKB-KW"/>
</dbReference>
<dbReference type="Pfam" id="PF00275">
    <property type="entry name" value="EPSP_synthase"/>
    <property type="match status" value="1"/>
</dbReference>
<keyword evidence="6" id="KW-0133">Cell shape</keyword>
<keyword evidence="8" id="KW-0131">Cell cycle</keyword>
<keyword evidence="7" id="KW-0573">Peptidoglycan synthesis</keyword>
<evidence type="ECO:0000256" key="3">
    <source>
        <dbReference type="ARBA" id="ARBA00022490"/>
    </source>
</evidence>
<dbReference type="Gene3D" id="3.65.10.10">
    <property type="entry name" value="Enolpyruvate transferase domain"/>
    <property type="match status" value="2"/>
</dbReference>
<reference evidence="17 18" key="1">
    <citation type="journal article" date="2016" name="Nat. Commun.">
        <title>Thousands of microbial genomes shed light on interconnected biogeochemical processes in an aquifer system.</title>
        <authorList>
            <person name="Anantharaman K."/>
            <person name="Brown C.T."/>
            <person name="Hug L.A."/>
            <person name="Sharon I."/>
            <person name="Castelle C.J."/>
            <person name="Probst A.J."/>
            <person name="Thomas B.C."/>
            <person name="Singh A."/>
            <person name="Wilkins M.J."/>
            <person name="Karaoz U."/>
            <person name="Brodie E.L."/>
            <person name="Williams K.H."/>
            <person name="Hubbard S.S."/>
            <person name="Banfield J.F."/>
        </authorList>
    </citation>
    <scope>NUCLEOTIDE SEQUENCE [LARGE SCALE GENOMIC DNA]</scope>
</reference>
<feature type="domain" description="HTH cro/C1-type" evidence="16">
    <location>
        <begin position="15"/>
        <end position="69"/>
    </location>
</feature>
<comment type="subcellular location">
    <subcellularLocation>
        <location evidence="1">Cytoplasm</location>
    </subcellularLocation>
</comment>
<evidence type="ECO:0000256" key="10">
    <source>
        <dbReference type="ARBA" id="ARBA00038367"/>
    </source>
</evidence>
<dbReference type="SUPFAM" id="SSF47413">
    <property type="entry name" value="lambda repressor-like DNA-binding domains"/>
    <property type="match status" value="1"/>
</dbReference>
<evidence type="ECO:0000259" key="16">
    <source>
        <dbReference type="PROSITE" id="PS50943"/>
    </source>
</evidence>
<dbReference type="InterPro" id="IPR001986">
    <property type="entry name" value="Enolpyruvate_Tfrase_dom"/>
</dbReference>
<dbReference type="InterPro" id="IPR013792">
    <property type="entry name" value="RNA3'P_cycl/enolpyr_Trfase_a/b"/>
</dbReference>
<dbReference type="GO" id="GO:0009252">
    <property type="term" value="P:peptidoglycan biosynthetic process"/>
    <property type="evidence" value="ECO:0007669"/>
    <property type="project" value="UniProtKB-KW"/>
</dbReference>
<accession>A0A1G2LRR1</accession>
<dbReference type="AlphaFoldDB" id="A0A1G2LRR1"/>
<evidence type="ECO:0000256" key="7">
    <source>
        <dbReference type="ARBA" id="ARBA00022984"/>
    </source>
</evidence>
<proteinExistence type="inferred from homology"/>
<keyword evidence="3" id="KW-0963">Cytoplasm</keyword>
<dbReference type="GO" id="GO:0071555">
    <property type="term" value="P:cell wall organization"/>
    <property type="evidence" value="ECO:0007669"/>
    <property type="project" value="UniProtKB-KW"/>
</dbReference>
<dbReference type="GO" id="GO:0008760">
    <property type="term" value="F:UDP-N-acetylglucosamine 1-carboxyvinyltransferase activity"/>
    <property type="evidence" value="ECO:0007669"/>
    <property type="project" value="UniProtKB-EC"/>
</dbReference>
<dbReference type="CDD" id="cd00093">
    <property type="entry name" value="HTH_XRE"/>
    <property type="match status" value="1"/>
</dbReference>
<dbReference type="InterPro" id="IPR010982">
    <property type="entry name" value="Lambda_DNA-bd_dom_sf"/>
</dbReference>
<dbReference type="NCBIfam" id="NF006873">
    <property type="entry name" value="PRK09369.1"/>
    <property type="match status" value="1"/>
</dbReference>
<evidence type="ECO:0000256" key="2">
    <source>
        <dbReference type="ARBA" id="ARBA00004752"/>
    </source>
</evidence>
<protein>
    <recommendedName>
        <fullName evidence="12">UDP-N-acetylglucosamine 1-carboxyvinyltransferase</fullName>
        <ecNumber evidence="11">2.5.1.7</ecNumber>
    </recommendedName>
    <alternativeName>
        <fullName evidence="13">Enoylpyruvate transferase</fullName>
    </alternativeName>
    <alternativeName>
        <fullName evidence="14">UDP-N-acetylglucosamine enolpyruvyl transferase</fullName>
    </alternativeName>
</protein>
<comment type="pathway">
    <text evidence="2">Cell wall biogenesis; peptidoglycan biosynthesis.</text>
</comment>
<evidence type="ECO:0000313" key="18">
    <source>
        <dbReference type="Proteomes" id="UP000178302"/>
    </source>
</evidence>
<dbReference type="SUPFAM" id="SSF55205">
    <property type="entry name" value="EPT/RTPC-like"/>
    <property type="match status" value="1"/>
</dbReference>
<evidence type="ECO:0000256" key="11">
    <source>
        <dbReference type="ARBA" id="ARBA00039108"/>
    </source>
</evidence>
<evidence type="ECO:0000256" key="14">
    <source>
        <dbReference type="ARBA" id="ARBA00042842"/>
    </source>
</evidence>
<dbReference type="PANTHER" id="PTHR43783">
    <property type="entry name" value="UDP-N-ACETYLGLUCOSAMINE 1-CARBOXYVINYLTRANSFERASE"/>
    <property type="match status" value="1"/>
</dbReference>
<dbReference type="Gene3D" id="1.10.260.40">
    <property type="entry name" value="lambda repressor-like DNA-binding domains"/>
    <property type="match status" value="1"/>
</dbReference>
<evidence type="ECO:0000256" key="9">
    <source>
        <dbReference type="ARBA" id="ARBA00023316"/>
    </source>
</evidence>
<evidence type="ECO:0000256" key="1">
    <source>
        <dbReference type="ARBA" id="ARBA00004496"/>
    </source>
</evidence>
<dbReference type="GO" id="GO:0005737">
    <property type="term" value="C:cytoplasm"/>
    <property type="evidence" value="ECO:0007669"/>
    <property type="project" value="UniProtKB-SubCell"/>
</dbReference>
<organism evidence="17 18">
    <name type="scientific">Candidatus Tagabacteria bacterium RIFCSPLOWO2_01_FULL_39_11</name>
    <dbReference type="NCBI Taxonomy" id="1802295"/>
    <lineage>
        <taxon>Bacteria</taxon>
        <taxon>Candidatus Tagaibacteriota</taxon>
    </lineage>
</organism>
<dbReference type="Pfam" id="PF01381">
    <property type="entry name" value="HTH_3"/>
    <property type="match status" value="1"/>
</dbReference>
<dbReference type="InterPro" id="IPR001387">
    <property type="entry name" value="Cro/C1-type_HTH"/>
</dbReference>
<dbReference type="GO" id="GO:0003677">
    <property type="term" value="F:DNA binding"/>
    <property type="evidence" value="ECO:0007669"/>
    <property type="project" value="InterPro"/>
</dbReference>
<evidence type="ECO:0000256" key="13">
    <source>
        <dbReference type="ARBA" id="ARBA00042443"/>
    </source>
</evidence>
<keyword evidence="9" id="KW-0961">Cell wall biogenesis/degradation</keyword>
<gene>
    <name evidence="17" type="ORF">A2909_02485</name>
</gene>
<name>A0A1G2LRR1_9BACT</name>
<dbReference type="PROSITE" id="PS50943">
    <property type="entry name" value="HTH_CROC1"/>
    <property type="match status" value="1"/>
</dbReference>
<dbReference type="SMART" id="SM00530">
    <property type="entry name" value="HTH_XRE"/>
    <property type="match status" value="1"/>
</dbReference>
<comment type="similarity">
    <text evidence="10">Belongs to the EPSP synthase family. MurA subfamily.</text>
</comment>
<keyword evidence="5 17" id="KW-0808">Transferase</keyword>
<dbReference type="EC" id="2.5.1.7" evidence="11"/>
<comment type="caution">
    <text evidence="17">The sequence shown here is derived from an EMBL/GenBank/DDBJ whole genome shotgun (WGS) entry which is preliminary data.</text>
</comment>
<evidence type="ECO:0000256" key="4">
    <source>
        <dbReference type="ARBA" id="ARBA00022618"/>
    </source>
</evidence>
<evidence type="ECO:0000256" key="6">
    <source>
        <dbReference type="ARBA" id="ARBA00022960"/>
    </source>
</evidence>
<evidence type="ECO:0000256" key="5">
    <source>
        <dbReference type="ARBA" id="ARBA00022679"/>
    </source>
</evidence>
<dbReference type="PANTHER" id="PTHR43783:SF1">
    <property type="entry name" value="UDP-N-ACETYLGLUCOSAMINE 1-CARBOXYVINYLTRANSFERASE"/>
    <property type="match status" value="1"/>
</dbReference>
<evidence type="ECO:0000313" key="17">
    <source>
        <dbReference type="EMBL" id="OHA14330.1"/>
    </source>
</evidence>
<dbReference type="Proteomes" id="UP000178302">
    <property type="component" value="Unassembled WGS sequence"/>
</dbReference>
<dbReference type="EMBL" id="MHQZ01000012">
    <property type="protein sequence ID" value="OHA14330.1"/>
    <property type="molecule type" value="Genomic_DNA"/>
</dbReference>
<dbReference type="InterPro" id="IPR050068">
    <property type="entry name" value="MurA_subfamily"/>
</dbReference>